<organism evidence="3">
    <name type="scientific">Schistosoma curassoni</name>
    <dbReference type="NCBI Taxonomy" id="6186"/>
    <lineage>
        <taxon>Eukaryota</taxon>
        <taxon>Metazoa</taxon>
        <taxon>Spiralia</taxon>
        <taxon>Lophotrochozoa</taxon>
        <taxon>Platyhelminthes</taxon>
        <taxon>Trematoda</taxon>
        <taxon>Digenea</taxon>
        <taxon>Strigeidida</taxon>
        <taxon>Schistosomatoidea</taxon>
        <taxon>Schistosomatidae</taxon>
        <taxon>Schistosoma</taxon>
    </lineage>
</organism>
<proteinExistence type="predicted"/>
<evidence type="ECO:0000313" key="2">
    <source>
        <dbReference type="Proteomes" id="UP000279833"/>
    </source>
</evidence>
<accession>A0A183KTM5</accession>
<name>A0A183KTM5_9TREM</name>
<dbReference type="EMBL" id="UZAK01040989">
    <property type="protein sequence ID" value="VDP65743.1"/>
    <property type="molecule type" value="Genomic_DNA"/>
</dbReference>
<dbReference type="WBParaSite" id="SCUD_0001841801-mRNA-1">
    <property type="protein sequence ID" value="SCUD_0001841801-mRNA-1"/>
    <property type="gene ID" value="SCUD_0001841801"/>
</dbReference>
<dbReference type="AlphaFoldDB" id="A0A183KTM5"/>
<dbReference type="Proteomes" id="UP000279833">
    <property type="component" value="Unassembled WGS sequence"/>
</dbReference>
<reference evidence="3" key="1">
    <citation type="submission" date="2016-06" db="UniProtKB">
        <authorList>
            <consortium name="WormBaseParasite"/>
        </authorList>
    </citation>
    <scope>IDENTIFICATION</scope>
</reference>
<keyword evidence="2" id="KW-1185">Reference proteome</keyword>
<sequence length="93" mass="10458">MLAESNDDKKSNTILLGVDFPNDPLSTNDILNGFDENVSQEPNPDDLKSNAVHHHLIISGGFFIQCAKYILIRVILVVTWRYEDPTLFRGGWG</sequence>
<gene>
    <name evidence="1" type="ORF">SCUD_LOCUS18415</name>
</gene>
<protein>
    <submittedName>
        <fullName evidence="1 3">Uncharacterized protein</fullName>
    </submittedName>
</protein>
<evidence type="ECO:0000313" key="3">
    <source>
        <dbReference type="WBParaSite" id="SCUD_0001841801-mRNA-1"/>
    </source>
</evidence>
<reference evidence="1 2" key="2">
    <citation type="submission" date="2018-11" db="EMBL/GenBank/DDBJ databases">
        <authorList>
            <consortium name="Pathogen Informatics"/>
        </authorList>
    </citation>
    <scope>NUCLEOTIDE SEQUENCE [LARGE SCALE GENOMIC DNA]</scope>
    <source>
        <strain evidence="1">Dakar</strain>
        <strain evidence="2">Dakar, Senegal</strain>
    </source>
</reference>
<evidence type="ECO:0000313" key="1">
    <source>
        <dbReference type="EMBL" id="VDP65743.1"/>
    </source>
</evidence>